<evidence type="ECO:0000256" key="5">
    <source>
        <dbReference type="ARBA" id="ARBA00022847"/>
    </source>
</evidence>
<accession>A0AAV7H7J3</accession>
<gene>
    <name evidence="13" type="ORF">IEQ34_001688</name>
</gene>
<dbReference type="FunFam" id="1.20.1740.10:FF:000055">
    <property type="entry name" value="Amino acid permease 6"/>
    <property type="match status" value="1"/>
</dbReference>
<dbReference type="Proteomes" id="UP000775213">
    <property type="component" value="Unassembled WGS sequence"/>
</dbReference>
<feature type="transmembrane region" description="Helical" evidence="11">
    <location>
        <begin position="561"/>
        <end position="582"/>
    </location>
</feature>
<dbReference type="GO" id="GO:0006865">
    <property type="term" value="P:amino acid transport"/>
    <property type="evidence" value="ECO:0007669"/>
    <property type="project" value="UniProtKB-KW"/>
</dbReference>
<evidence type="ECO:0000256" key="3">
    <source>
        <dbReference type="ARBA" id="ARBA00022475"/>
    </source>
</evidence>
<evidence type="ECO:0000256" key="7">
    <source>
        <dbReference type="ARBA" id="ARBA00022989"/>
    </source>
</evidence>
<evidence type="ECO:0000256" key="8">
    <source>
        <dbReference type="ARBA" id="ARBA00023136"/>
    </source>
</evidence>
<keyword evidence="6" id="KW-0029">Amino-acid transport</keyword>
<dbReference type="AlphaFoldDB" id="A0AAV7H7J3"/>
<feature type="transmembrane region" description="Helical" evidence="11">
    <location>
        <begin position="57"/>
        <end position="76"/>
    </location>
</feature>
<dbReference type="PANTHER" id="PTHR48017">
    <property type="entry name" value="OS05G0424000 PROTEIN-RELATED"/>
    <property type="match status" value="1"/>
</dbReference>
<keyword evidence="5" id="KW-0769">Symport</keyword>
<proteinExistence type="inferred from homology"/>
<evidence type="ECO:0000256" key="9">
    <source>
        <dbReference type="ARBA" id="ARBA00061463"/>
    </source>
</evidence>
<feature type="transmembrane region" description="Helical" evidence="11">
    <location>
        <begin position="116"/>
        <end position="140"/>
    </location>
</feature>
<feature type="compositionally biased region" description="Basic and acidic residues" evidence="10">
    <location>
        <begin position="14"/>
        <end position="23"/>
    </location>
</feature>
<dbReference type="Pfam" id="PF01490">
    <property type="entry name" value="Aa_trans"/>
    <property type="match status" value="2"/>
</dbReference>
<feature type="transmembrane region" description="Helical" evidence="11">
    <location>
        <begin position="454"/>
        <end position="479"/>
    </location>
</feature>
<feature type="transmembrane region" description="Helical" evidence="11">
    <location>
        <begin position="769"/>
        <end position="790"/>
    </location>
</feature>
<feature type="transmembrane region" description="Helical" evidence="11">
    <location>
        <begin position="332"/>
        <end position="353"/>
    </location>
</feature>
<sequence>MEISIEPSQQQRQEGMKGFDDDGRVSRTGTVWTASAHIITAVIGSGVLSLAWAIAQLGWIAGPIVMIIFSFVIFYTSSLLADCYRTGDAITGKRNYTYSAAVHSYLGGMKVKLCGLIQYLNLFGVAIGYTIASSISMMAIRRSNCFHEKGHRSPCHISSNPYMIIFGVTQIVFSQIPDFDQIWWLSIVAAVMSFTYSSIGLALGIAQVVGKQLKLIKSISVQVLQRKTNGGFKGSLTGISIGSVTQTQKVWRSLQAFGDIAFAYSYSIILIEIQDTIKAPPPSEAKVMKKATVLSVAVTTFFYMVCGCMGYAAFGDSAPGNLLTGFGFYNPFWLLDIANAAIVIHLVGAYQVFCQPLFAFIEKWANRTWPDSKFISKEIRIRLSSTKSYKLNLFRLVWRSAFVVVTTVISMLLPFFNDVVGLLGALGFWPLTVYFPVEMYIVQKKVPKWSLRWVCLQMLSFACLVISVAAAVGSIAGVVSDLKFCVDYVDCKRSYHHCCNRLQRAIAGLGYRAARLDRRSHCSDSLIHGHRITGRRNYTYSDAIHSNLGGRKARIYGPFQYLNIFGIAIGCTVASSNSMICLSRAIRRSNCYHEKGRQSPCHISSNPYMIIFGIIQIIFSQIPDFDLNLMSFIYSFIGLALSIIQVVGKQLIVAHQSPISNLQSLKRKIQRQSYGNQHWLYNTDSNDLAHPSIFKGHCLRLLHPIILVEIQATINALPLSEAKVMKKVTFFSVAMITFFYIVCGCMGYAAFGDSMPGNLLAGFGFYNSFWLLDIANAAIVIHLIGAYQVFCHQLFAFIEKWV</sequence>
<keyword evidence="7 11" id="KW-1133">Transmembrane helix</keyword>
<evidence type="ECO:0000256" key="6">
    <source>
        <dbReference type="ARBA" id="ARBA00022970"/>
    </source>
</evidence>
<feature type="transmembrane region" description="Helical" evidence="11">
    <location>
        <begin position="396"/>
        <end position="416"/>
    </location>
</feature>
<keyword evidence="3" id="KW-1003">Cell membrane</keyword>
<comment type="caution">
    <text evidence="13">The sequence shown here is derived from an EMBL/GenBank/DDBJ whole genome shotgun (WGS) entry which is preliminary data.</text>
</comment>
<evidence type="ECO:0000313" key="14">
    <source>
        <dbReference type="Proteomes" id="UP000775213"/>
    </source>
</evidence>
<protein>
    <recommendedName>
        <fullName evidence="12">Amino acid transporter transmembrane domain-containing protein</fullName>
    </recommendedName>
</protein>
<feature type="transmembrane region" description="Helical" evidence="11">
    <location>
        <begin position="422"/>
        <end position="442"/>
    </location>
</feature>
<feature type="transmembrane region" description="Helical" evidence="11">
    <location>
        <begin position="629"/>
        <end position="648"/>
    </location>
</feature>
<dbReference type="GO" id="GO:0015293">
    <property type="term" value="F:symporter activity"/>
    <property type="evidence" value="ECO:0007669"/>
    <property type="project" value="UniProtKB-KW"/>
</dbReference>
<keyword evidence="8 11" id="KW-0472">Membrane</keyword>
<evidence type="ECO:0000259" key="12">
    <source>
        <dbReference type="Pfam" id="PF01490"/>
    </source>
</evidence>
<feature type="transmembrane region" description="Helical" evidence="11">
    <location>
        <begin position="31"/>
        <end position="50"/>
    </location>
</feature>
<feature type="transmembrane region" description="Helical" evidence="11">
    <location>
        <begin position="182"/>
        <end position="209"/>
    </location>
</feature>
<organism evidence="13 14">
    <name type="scientific">Dendrobium chrysotoxum</name>
    <name type="common">Orchid</name>
    <dbReference type="NCBI Taxonomy" id="161865"/>
    <lineage>
        <taxon>Eukaryota</taxon>
        <taxon>Viridiplantae</taxon>
        <taxon>Streptophyta</taxon>
        <taxon>Embryophyta</taxon>
        <taxon>Tracheophyta</taxon>
        <taxon>Spermatophyta</taxon>
        <taxon>Magnoliopsida</taxon>
        <taxon>Liliopsida</taxon>
        <taxon>Asparagales</taxon>
        <taxon>Orchidaceae</taxon>
        <taxon>Epidendroideae</taxon>
        <taxon>Malaxideae</taxon>
        <taxon>Dendrobiinae</taxon>
        <taxon>Dendrobium</taxon>
    </lineage>
</organism>
<evidence type="ECO:0000256" key="4">
    <source>
        <dbReference type="ARBA" id="ARBA00022692"/>
    </source>
</evidence>
<dbReference type="InterPro" id="IPR013057">
    <property type="entry name" value="AA_transpt_TM"/>
</dbReference>
<feature type="domain" description="Amino acid transporter transmembrane" evidence="12">
    <location>
        <begin position="528"/>
        <end position="802"/>
    </location>
</feature>
<feature type="transmembrane region" description="Helical" evidence="11">
    <location>
        <begin position="291"/>
        <end position="312"/>
    </location>
</feature>
<comment type="subcellular location">
    <subcellularLocation>
        <location evidence="1">Cell membrane</location>
    </subcellularLocation>
</comment>
<evidence type="ECO:0000256" key="11">
    <source>
        <dbReference type="SAM" id="Phobius"/>
    </source>
</evidence>
<name>A0AAV7H7J3_DENCH</name>
<evidence type="ECO:0000256" key="2">
    <source>
        <dbReference type="ARBA" id="ARBA00022448"/>
    </source>
</evidence>
<feature type="compositionally biased region" description="Polar residues" evidence="10">
    <location>
        <begin position="1"/>
        <end position="13"/>
    </location>
</feature>
<evidence type="ECO:0000256" key="10">
    <source>
        <dbReference type="SAM" id="MobiDB-lite"/>
    </source>
</evidence>
<feature type="domain" description="Amino acid transporter transmembrane" evidence="12">
    <location>
        <begin position="27"/>
        <end position="479"/>
    </location>
</feature>
<evidence type="ECO:0000313" key="13">
    <source>
        <dbReference type="EMBL" id="KAH0470130.1"/>
    </source>
</evidence>
<dbReference type="EMBL" id="JAGFBR010000002">
    <property type="protein sequence ID" value="KAH0470130.1"/>
    <property type="molecule type" value="Genomic_DNA"/>
</dbReference>
<keyword evidence="4 11" id="KW-0812">Transmembrane</keyword>
<keyword evidence="14" id="KW-1185">Reference proteome</keyword>
<comment type="similarity">
    <text evidence="9">Belongs to the amino acid/polyamine transporter 2 family. Amino acid/auxin permease (AAAP) (TC 2.A.18.2) subfamily.</text>
</comment>
<reference evidence="13 14" key="1">
    <citation type="journal article" date="2021" name="Hortic Res">
        <title>Chromosome-scale assembly of the Dendrobium chrysotoxum genome enhances the understanding of orchid evolution.</title>
        <authorList>
            <person name="Zhang Y."/>
            <person name="Zhang G.Q."/>
            <person name="Zhang D."/>
            <person name="Liu X.D."/>
            <person name="Xu X.Y."/>
            <person name="Sun W.H."/>
            <person name="Yu X."/>
            <person name="Zhu X."/>
            <person name="Wang Z.W."/>
            <person name="Zhao X."/>
            <person name="Zhong W.Y."/>
            <person name="Chen H."/>
            <person name="Yin W.L."/>
            <person name="Huang T."/>
            <person name="Niu S.C."/>
            <person name="Liu Z.J."/>
        </authorList>
    </citation>
    <scope>NUCLEOTIDE SEQUENCE [LARGE SCALE GENOMIC DNA]</scope>
    <source>
        <strain evidence="13">Lindl</strain>
    </source>
</reference>
<evidence type="ECO:0000256" key="1">
    <source>
        <dbReference type="ARBA" id="ARBA00004236"/>
    </source>
</evidence>
<feature type="region of interest" description="Disordered" evidence="10">
    <location>
        <begin position="1"/>
        <end position="23"/>
    </location>
</feature>
<dbReference type="GO" id="GO:0005886">
    <property type="term" value="C:plasma membrane"/>
    <property type="evidence" value="ECO:0007669"/>
    <property type="project" value="UniProtKB-SubCell"/>
</dbReference>
<feature type="transmembrane region" description="Helical" evidence="11">
    <location>
        <begin position="728"/>
        <end position="749"/>
    </location>
</feature>
<keyword evidence="2" id="KW-0813">Transport</keyword>
<feature type="transmembrane region" description="Helical" evidence="11">
    <location>
        <begin position="603"/>
        <end position="623"/>
    </location>
</feature>